<evidence type="ECO:0000256" key="3">
    <source>
        <dbReference type="ARBA" id="ARBA00022748"/>
    </source>
</evidence>
<reference evidence="8 9" key="1">
    <citation type="journal article" date="2020" name="Microorganisms">
        <title>Osmotic Adaptation and Compatible Solute Biosynthesis of Phototrophic Bacteria as Revealed from Genome Analyses.</title>
        <authorList>
            <person name="Imhoff J.F."/>
            <person name="Rahn T."/>
            <person name="Kunzel S."/>
            <person name="Keller A."/>
            <person name="Neulinger S.C."/>
        </authorList>
    </citation>
    <scope>NUCLEOTIDE SEQUENCE [LARGE SCALE GENOMIC DNA]</scope>
    <source>
        <strain evidence="8 9">DSM 9895</strain>
    </source>
</reference>
<evidence type="ECO:0000256" key="1">
    <source>
        <dbReference type="ARBA" id="ARBA00004196"/>
    </source>
</evidence>
<dbReference type="InterPro" id="IPR050553">
    <property type="entry name" value="Thioredoxin_ResA/DsbE_sf"/>
</dbReference>
<evidence type="ECO:0000313" key="8">
    <source>
        <dbReference type="EMBL" id="MBK1667492.1"/>
    </source>
</evidence>
<feature type="domain" description="Thioredoxin" evidence="7">
    <location>
        <begin position="56"/>
        <end position="197"/>
    </location>
</feature>
<comment type="subcellular location">
    <subcellularLocation>
        <location evidence="1">Cell envelope</location>
    </subcellularLocation>
</comment>
<dbReference type="SUPFAM" id="SSF52833">
    <property type="entry name" value="Thioredoxin-like"/>
    <property type="match status" value="1"/>
</dbReference>
<proteinExistence type="inferred from homology"/>
<dbReference type="PANTHER" id="PTHR42852">
    <property type="entry name" value="THIOL:DISULFIDE INTERCHANGE PROTEIN DSBE"/>
    <property type="match status" value="1"/>
</dbReference>
<evidence type="ECO:0000256" key="4">
    <source>
        <dbReference type="ARBA" id="ARBA00023157"/>
    </source>
</evidence>
<dbReference type="EMBL" id="NRRL01000007">
    <property type="protein sequence ID" value="MBK1667492.1"/>
    <property type="molecule type" value="Genomic_DNA"/>
</dbReference>
<sequence>MTSEQDTQAVGGGEDSGSHWGKRVLFLLPVVIFLIVAGYFAWGLLSDRDPSRVPSALIDQKVPQFDLPPVAGLDSPGLSTADLMQADQPVLLNVWASWCVPCRAEHPILMRLAERDGVTVHGINYKDTPADARRFIQNLGNPYTRIGADRSGRAGIQLGVYGVPETYVIGPSGKIRYKHTGPIDSKALNQKILPLLEKLGG</sequence>
<dbReference type="PROSITE" id="PS00194">
    <property type="entry name" value="THIOREDOXIN_1"/>
    <property type="match status" value="1"/>
</dbReference>
<gene>
    <name evidence="8" type="ORF">CKO28_05535</name>
</gene>
<comment type="similarity">
    <text evidence="2">Belongs to the thioredoxin family. DsbE subfamily.</text>
</comment>
<evidence type="ECO:0000256" key="2">
    <source>
        <dbReference type="ARBA" id="ARBA00007758"/>
    </source>
</evidence>
<dbReference type="Pfam" id="PF08534">
    <property type="entry name" value="Redoxin"/>
    <property type="match status" value="1"/>
</dbReference>
<keyword evidence="6" id="KW-1133">Transmembrane helix</keyword>
<dbReference type="InterPro" id="IPR013766">
    <property type="entry name" value="Thioredoxin_domain"/>
</dbReference>
<dbReference type="RefSeq" id="WP_200339628.1">
    <property type="nucleotide sequence ID" value="NZ_NRRL01000007.1"/>
</dbReference>
<keyword evidence="9" id="KW-1185">Reference proteome</keyword>
<evidence type="ECO:0000256" key="6">
    <source>
        <dbReference type="SAM" id="Phobius"/>
    </source>
</evidence>
<organism evidence="8 9">
    <name type="scientific">Rhodovibrio sodomensis</name>
    <dbReference type="NCBI Taxonomy" id="1088"/>
    <lineage>
        <taxon>Bacteria</taxon>
        <taxon>Pseudomonadati</taxon>
        <taxon>Pseudomonadota</taxon>
        <taxon>Alphaproteobacteria</taxon>
        <taxon>Rhodospirillales</taxon>
        <taxon>Rhodovibrionaceae</taxon>
        <taxon>Rhodovibrio</taxon>
    </lineage>
</organism>
<dbReference type="InterPro" id="IPR017937">
    <property type="entry name" value="Thioredoxin_CS"/>
</dbReference>
<keyword evidence="6" id="KW-0812">Transmembrane</keyword>
<evidence type="ECO:0000256" key="5">
    <source>
        <dbReference type="ARBA" id="ARBA00023284"/>
    </source>
</evidence>
<name>A0ABS1DC27_9PROT</name>
<dbReference type="PANTHER" id="PTHR42852:SF6">
    <property type="entry name" value="THIOL:DISULFIDE INTERCHANGE PROTEIN DSBE"/>
    <property type="match status" value="1"/>
</dbReference>
<comment type="caution">
    <text evidence="8">The sequence shown here is derived from an EMBL/GenBank/DDBJ whole genome shotgun (WGS) entry which is preliminary data.</text>
</comment>
<dbReference type="PROSITE" id="PS51352">
    <property type="entry name" value="THIOREDOXIN_2"/>
    <property type="match status" value="1"/>
</dbReference>
<dbReference type="NCBIfam" id="TIGR00385">
    <property type="entry name" value="dsbE"/>
    <property type="match status" value="1"/>
</dbReference>
<dbReference type="CDD" id="cd03010">
    <property type="entry name" value="TlpA_like_DsbE"/>
    <property type="match status" value="1"/>
</dbReference>
<dbReference type="InterPro" id="IPR004799">
    <property type="entry name" value="Periplasmic_diS_OxRdtase_DsbE"/>
</dbReference>
<feature type="transmembrane region" description="Helical" evidence="6">
    <location>
        <begin position="24"/>
        <end position="45"/>
    </location>
</feature>
<keyword evidence="6" id="KW-0472">Membrane</keyword>
<dbReference type="Gene3D" id="3.40.30.10">
    <property type="entry name" value="Glutaredoxin"/>
    <property type="match status" value="1"/>
</dbReference>
<accession>A0ABS1DC27</accession>
<keyword evidence="5" id="KW-0676">Redox-active center</keyword>
<evidence type="ECO:0000259" key="7">
    <source>
        <dbReference type="PROSITE" id="PS51352"/>
    </source>
</evidence>
<keyword evidence="3" id="KW-0201">Cytochrome c-type biogenesis</keyword>
<keyword evidence="4" id="KW-1015">Disulfide bond</keyword>
<dbReference type="InterPro" id="IPR013740">
    <property type="entry name" value="Redoxin"/>
</dbReference>
<protein>
    <recommendedName>
        <fullName evidence="7">Thioredoxin domain-containing protein</fullName>
    </recommendedName>
</protein>
<evidence type="ECO:0000313" key="9">
    <source>
        <dbReference type="Proteomes" id="UP001296873"/>
    </source>
</evidence>
<dbReference type="InterPro" id="IPR036249">
    <property type="entry name" value="Thioredoxin-like_sf"/>
</dbReference>
<dbReference type="Proteomes" id="UP001296873">
    <property type="component" value="Unassembled WGS sequence"/>
</dbReference>